<dbReference type="InterPro" id="IPR029016">
    <property type="entry name" value="GAF-like_dom_sf"/>
</dbReference>
<dbReference type="PRINTS" id="PR01590">
    <property type="entry name" value="HTHFIS"/>
</dbReference>
<dbReference type="OrthoDB" id="9805953at2"/>
<evidence type="ECO:0000313" key="3">
    <source>
        <dbReference type="EMBL" id="CRK76461.1"/>
    </source>
</evidence>
<sequence>MNHASYVLTSLESKSFAAKSRLAASWRRSYEHHGIDPTNSAPTNRISQKELVLRRQNLEQLISLAEPQLDELFGLICNAGCSVILTDQNGLILDQRTSSADKDSFEEWGLCPGAIWSESTEGTNGIGTCLAEQRPVIIERNQHFLAKNIGMTCIGVPIHGANGEIVGVLDVSSARLDHAPTTSSLIAATVKNAACHIETQNFRAHFSKERIVLAAQNSADPSALVAINSDDCIIGATHTARKLFGWAVNEELKPVAATDIFNDNQCATGLRRGEKTAIVKAITRTNGNLSQAALNLGIARATLYRRINRLGIHLPK</sequence>
<dbReference type="Pfam" id="PF01590">
    <property type="entry name" value="GAF"/>
    <property type="match status" value="1"/>
</dbReference>
<dbReference type="Gene3D" id="3.30.450.40">
    <property type="match status" value="1"/>
</dbReference>
<feature type="domain" description="GAF" evidence="1">
    <location>
        <begin position="66"/>
        <end position="174"/>
    </location>
</feature>
<organism evidence="3 4">
    <name type="scientific">Nereida ignava</name>
    <dbReference type="NCBI Taxonomy" id="282199"/>
    <lineage>
        <taxon>Bacteria</taxon>
        <taxon>Pseudomonadati</taxon>
        <taxon>Pseudomonadota</taxon>
        <taxon>Alphaproteobacteria</taxon>
        <taxon>Rhodobacterales</taxon>
        <taxon>Roseobacteraceae</taxon>
        <taxon>Nereida</taxon>
    </lineage>
</organism>
<dbReference type="RefSeq" id="WP_048599864.1">
    <property type="nucleotide sequence ID" value="NZ_CVPC01000020.1"/>
</dbReference>
<dbReference type="Proteomes" id="UP000048949">
    <property type="component" value="Unassembled WGS sequence"/>
</dbReference>
<feature type="domain" description="DNA binding HTH" evidence="2">
    <location>
        <begin position="272"/>
        <end position="309"/>
    </location>
</feature>
<dbReference type="EMBL" id="CVQV01000020">
    <property type="protein sequence ID" value="CRK76461.1"/>
    <property type="molecule type" value="Genomic_DNA"/>
</dbReference>
<evidence type="ECO:0000259" key="2">
    <source>
        <dbReference type="Pfam" id="PF02954"/>
    </source>
</evidence>
<protein>
    <submittedName>
        <fullName evidence="3">Acetoin catabolism regulatory protein</fullName>
    </submittedName>
</protein>
<accession>A0A0U1NNZ7</accession>
<evidence type="ECO:0000313" key="4">
    <source>
        <dbReference type="Proteomes" id="UP000048949"/>
    </source>
</evidence>
<dbReference type="InterPro" id="IPR003018">
    <property type="entry name" value="GAF"/>
</dbReference>
<dbReference type="STRING" id="282199.GCA_001049735_02523"/>
<keyword evidence="4" id="KW-1185">Reference proteome</keyword>
<dbReference type="InterPro" id="IPR009057">
    <property type="entry name" value="Homeodomain-like_sf"/>
</dbReference>
<name>A0A0U1NNZ7_9RHOB</name>
<reference evidence="3 4" key="1">
    <citation type="submission" date="2015-04" db="EMBL/GenBank/DDBJ databases">
        <authorList>
            <person name="Syromyatnikov M.Y."/>
            <person name="Popov V.N."/>
        </authorList>
    </citation>
    <scope>NUCLEOTIDE SEQUENCE [LARGE SCALE GENOMIC DNA]</scope>
    <source>
        <strain evidence="3 4">CECT 5292</strain>
    </source>
</reference>
<dbReference type="InterPro" id="IPR002197">
    <property type="entry name" value="HTH_Fis"/>
</dbReference>
<dbReference type="Pfam" id="PF02954">
    <property type="entry name" value="HTH_8"/>
    <property type="match status" value="1"/>
</dbReference>
<dbReference type="Gene3D" id="1.10.10.60">
    <property type="entry name" value="Homeodomain-like"/>
    <property type="match status" value="1"/>
</dbReference>
<gene>
    <name evidence="3" type="primary">acoR</name>
    <name evidence="3" type="ORF">NIG5292_02524</name>
</gene>
<dbReference type="SUPFAM" id="SSF46689">
    <property type="entry name" value="Homeodomain-like"/>
    <property type="match status" value="1"/>
</dbReference>
<dbReference type="SUPFAM" id="SSF55781">
    <property type="entry name" value="GAF domain-like"/>
    <property type="match status" value="1"/>
</dbReference>
<dbReference type="GO" id="GO:0043565">
    <property type="term" value="F:sequence-specific DNA binding"/>
    <property type="evidence" value="ECO:0007669"/>
    <property type="project" value="InterPro"/>
</dbReference>
<evidence type="ECO:0000259" key="1">
    <source>
        <dbReference type="Pfam" id="PF01590"/>
    </source>
</evidence>
<proteinExistence type="predicted"/>
<dbReference type="AlphaFoldDB" id="A0A0U1NNZ7"/>